<evidence type="ECO:0000256" key="1">
    <source>
        <dbReference type="ARBA" id="ARBA00022527"/>
    </source>
</evidence>
<evidence type="ECO:0000256" key="5">
    <source>
        <dbReference type="ARBA" id="ARBA00022840"/>
    </source>
</evidence>
<evidence type="ECO:0000259" key="7">
    <source>
        <dbReference type="PROSITE" id="PS51285"/>
    </source>
</evidence>
<proteinExistence type="predicted"/>
<evidence type="ECO:0000256" key="4">
    <source>
        <dbReference type="ARBA" id="ARBA00022777"/>
    </source>
</evidence>
<dbReference type="Proteomes" id="UP000591131">
    <property type="component" value="Unassembled WGS sequence"/>
</dbReference>
<reference evidence="8 9" key="1">
    <citation type="submission" date="2020-04" db="EMBL/GenBank/DDBJ databases">
        <title>Perkinsus chesapeaki whole genome sequence.</title>
        <authorList>
            <person name="Bogema D.R."/>
        </authorList>
    </citation>
    <scope>NUCLEOTIDE SEQUENCE [LARGE SCALE GENOMIC DNA]</scope>
    <source>
        <strain evidence="8">ATCC PRA-425</strain>
    </source>
</reference>
<dbReference type="InterPro" id="IPR011009">
    <property type="entry name" value="Kinase-like_dom_sf"/>
</dbReference>
<keyword evidence="9" id="KW-1185">Reference proteome</keyword>
<comment type="caution">
    <text evidence="8">The sequence shown here is derived from an EMBL/GenBank/DDBJ whole genome shotgun (WGS) entry which is preliminary data.</text>
</comment>
<dbReference type="Gene3D" id="1.10.510.10">
    <property type="entry name" value="Transferase(Phosphotransferase) domain 1"/>
    <property type="match status" value="1"/>
</dbReference>
<evidence type="ECO:0000313" key="8">
    <source>
        <dbReference type="EMBL" id="KAF4659729.1"/>
    </source>
</evidence>
<keyword evidence="1" id="KW-0723">Serine/threonine-protein kinase</keyword>
<feature type="domain" description="AGC-kinase C-terminal" evidence="7">
    <location>
        <begin position="135"/>
        <end position="188"/>
    </location>
</feature>
<evidence type="ECO:0000256" key="2">
    <source>
        <dbReference type="ARBA" id="ARBA00022679"/>
    </source>
</evidence>
<dbReference type="PANTHER" id="PTHR24353:SF37">
    <property type="entry name" value="CAMP-DEPENDENT PROTEIN KINASE CATALYTIC SUBUNIT PRKX"/>
    <property type="match status" value="1"/>
</dbReference>
<dbReference type="OrthoDB" id="63267at2759"/>
<evidence type="ECO:0000313" key="9">
    <source>
        <dbReference type="Proteomes" id="UP000591131"/>
    </source>
</evidence>
<feature type="non-terminal residue" evidence="8">
    <location>
        <position position="188"/>
    </location>
</feature>
<gene>
    <name evidence="8" type="primary">PKAC3</name>
    <name evidence="8" type="ORF">FOL47_007474</name>
</gene>
<evidence type="ECO:0000256" key="3">
    <source>
        <dbReference type="ARBA" id="ARBA00022741"/>
    </source>
</evidence>
<organism evidence="8 9">
    <name type="scientific">Perkinsus chesapeaki</name>
    <name type="common">Clam parasite</name>
    <name type="synonym">Perkinsus andrewsi</name>
    <dbReference type="NCBI Taxonomy" id="330153"/>
    <lineage>
        <taxon>Eukaryota</taxon>
        <taxon>Sar</taxon>
        <taxon>Alveolata</taxon>
        <taxon>Perkinsozoa</taxon>
        <taxon>Perkinsea</taxon>
        <taxon>Perkinsida</taxon>
        <taxon>Perkinsidae</taxon>
        <taxon>Perkinsus</taxon>
    </lineage>
</organism>
<dbReference type="Pfam" id="PF00069">
    <property type="entry name" value="Pkinase"/>
    <property type="match status" value="1"/>
</dbReference>
<dbReference type="InterPro" id="IPR000961">
    <property type="entry name" value="AGC-kinase_C"/>
</dbReference>
<dbReference type="GO" id="GO:0004691">
    <property type="term" value="F:cAMP-dependent protein kinase activity"/>
    <property type="evidence" value="ECO:0007669"/>
    <property type="project" value="TreeGrafter"/>
</dbReference>
<dbReference type="InterPro" id="IPR000719">
    <property type="entry name" value="Prot_kinase_dom"/>
</dbReference>
<dbReference type="PROSITE" id="PS51285">
    <property type="entry name" value="AGC_KINASE_CTER"/>
    <property type="match status" value="1"/>
</dbReference>
<dbReference type="PROSITE" id="PS50011">
    <property type="entry name" value="PROTEIN_KINASE_DOM"/>
    <property type="match status" value="1"/>
</dbReference>
<dbReference type="Gene3D" id="3.30.200.20">
    <property type="entry name" value="Phosphorylase Kinase, domain 1"/>
    <property type="match status" value="1"/>
</dbReference>
<protein>
    <submittedName>
        <fullName evidence="8">Protein kinase A catalytic subunit</fullName>
    </submittedName>
</protein>
<accession>A0A7J6LKB2</accession>
<dbReference type="GO" id="GO:0005524">
    <property type="term" value="F:ATP binding"/>
    <property type="evidence" value="ECO:0007669"/>
    <property type="project" value="UniProtKB-KW"/>
</dbReference>
<evidence type="ECO:0000259" key="6">
    <source>
        <dbReference type="PROSITE" id="PS50011"/>
    </source>
</evidence>
<keyword evidence="4 8" id="KW-0418">Kinase</keyword>
<feature type="domain" description="Protein kinase" evidence="6">
    <location>
        <begin position="1"/>
        <end position="133"/>
    </location>
</feature>
<dbReference type="GO" id="GO:0005952">
    <property type="term" value="C:cAMP-dependent protein kinase complex"/>
    <property type="evidence" value="ECO:0007669"/>
    <property type="project" value="TreeGrafter"/>
</dbReference>
<dbReference type="SMART" id="SM00220">
    <property type="entry name" value="S_TKc"/>
    <property type="match status" value="1"/>
</dbReference>
<dbReference type="EMBL" id="JAAPAO010000442">
    <property type="protein sequence ID" value="KAF4659729.1"/>
    <property type="molecule type" value="Genomic_DNA"/>
</dbReference>
<keyword evidence="3" id="KW-0547">Nucleotide-binding</keyword>
<dbReference type="AlphaFoldDB" id="A0A7J6LKB2"/>
<dbReference type="PANTHER" id="PTHR24353">
    <property type="entry name" value="CYCLIC NUCLEOTIDE-DEPENDENT PROTEIN KINASE"/>
    <property type="match status" value="1"/>
</dbReference>
<name>A0A7J6LKB2_PERCH</name>
<sequence>DLKPENILLLPDGYLKLTDFGFAKIIHHGRTYTLCGTPEYIAPEVLLNKGHGKAVDWWTLGILTYEMIVGYPPFVDEDPMGIYQKILSGKIIFPRYFDKDAKSLVKRLLTADLSKRYGNLRNGADDIKECSWFNGYINWYDLYNKRIPAPYKPIVKSDTDTSNFDNYPDSVNGPPPSIPFEKDPFIYW</sequence>
<keyword evidence="5" id="KW-0067">ATP-binding</keyword>
<keyword evidence="2" id="KW-0808">Transferase</keyword>
<dbReference type="SUPFAM" id="SSF56112">
    <property type="entry name" value="Protein kinase-like (PK-like)"/>
    <property type="match status" value="1"/>
</dbReference>
<dbReference type="SMART" id="SM00133">
    <property type="entry name" value="S_TK_X"/>
    <property type="match status" value="1"/>
</dbReference>